<sequence>MQFTVHQTINIRMLRIGSISNASVFQIGSAGSIQSAANLYNTGGYESLAQPAEFQGEIGETPLVPLSAFS</sequence>
<dbReference type="AlphaFoldDB" id="A0A366E7D6"/>
<dbReference type="STRING" id="200904.GCA_900168775_01224"/>
<evidence type="ECO:0000313" key="2">
    <source>
        <dbReference type="Proteomes" id="UP000252254"/>
    </source>
</evidence>
<comment type="caution">
    <text evidence="1">The sequence shown here is derived from an EMBL/GenBank/DDBJ whole genome shotgun (WGS) entry which is preliminary data.</text>
</comment>
<proteinExistence type="predicted"/>
<dbReference type="Proteomes" id="UP000252254">
    <property type="component" value="Unassembled WGS sequence"/>
</dbReference>
<keyword evidence="2" id="KW-1185">Reference proteome</keyword>
<dbReference type="Pfam" id="PF10803">
    <property type="entry name" value="GerPB"/>
    <property type="match status" value="1"/>
</dbReference>
<organism evidence="1 2">
    <name type="scientific">Paraliobacillus ryukyuensis</name>
    <dbReference type="NCBI Taxonomy" id="200904"/>
    <lineage>
        <taxon>Bacteria</taxon>
        <taxon>Bacillati</taxon>
        <taxon>Bacillota</taxon>
        <taxon>Bacilli</taxon>
        <taxon>Bacillales</taxon>
        <taxon>Bacillaceae</taxon>
        <taxon>Paraliobacillus</taxon>
    </lineage>
</organism>
<protein>
    <submittedName>
        <fullName evidence="1">Spore germination protein PB</fullName>
    </submittedName>
</protein>
<evidence type="ECO:0000313" key="1">
    <source>
        <dbReference type="EMBL" id="RBO98222.1"/>
    </source>
</evidence>
<dbReference type="RefSeq" id="WP_113868618.1">
    <property type="nucleotide sequence ID" value="NZ_BAABQN010000005.1"/>
</dbReference>
<reference evidence="1 2" key="1">
    <citation type="submission" date="2018-06" db="EMBL/GenBank/DDBJ databases">
        <title>Genomic Encyclopedia of Type Strains, Phase IV (KMG-IV): sequencing the most valuable type-strain genomes for metagenomic binning, comparative biology and taxonomic classification.</title>
        <authorList>
            <person name="Goeker M."/>
        </authorList>
    </citation>
    <scope>NUCLEOTIDE SEQUENCE [LARGE SCALE GENOMIC DNA]</scope>
    <source>
        <strain evidence="1 2">DSM 15140</strain>
    </source>
</reference>
<dbReference type="InterPro" id="IPR024255">
    <property type="entry name" value="GerPB"/>
</dbReference>
<dbReference type="EMBL" id="QNRI01000005">
    <property type="protein sequence ID" value="RBO98222.1"/>
    <property type="molecule type" value="Genomic_DNA"/>
</dbReference>
<accession>A0A366E7D6</accession>
<gene>
    <name evidence="1" type="ORF">DES48_10572</name>
</gene>
<dbReference type="OrthoDB" id="2971631at2"/>
<name>A0A366E7D6_9BACI</name>